<dbReference type="RefSeq" id="WP_145736212.1">
    <property type="nucleotide sequence ID" value="NZ_VIWX01000001.1"/>
</dbReference>
<dbReference type="OrthoDB" id="3556580at2"/>
<proteinExistence type="predicted"/>
<dbReference type="Proteomes" id="UP000316184">
    <property type="component" value="Unassembled WGS sequence"/>
</dbReference>
<protein>
    <submittedName>
        <fullName evidence="2">Zinc finger protein</fullName>
    </submittedName>
</protein>
<dbReference type="EMBL" id="VIWX01000001">
    <property type="protein sequence ID" value="TWG07850.1"/>
    <property type="molecule type" value="Genomic_DNA"/>
</dbReference>
<evidence type="ECO:0000313" key="3">
    <source>
        <dbReference type="Proteomes" id="UP000316184"/>
    </source>
</evidence>
<name>A0A561V8C2_9PSEU</name>
<dbReference type="Pfam" id="PF16827">
    <property type="entry name" value="zf-HC3"/>
    <property type="match status" value="1"/>
</dbReference>
<dbReference type="InterPro" id="IPR031795">
    <property type="entry name" value="Zf-HC3"/>
</dbReference>
<dbReference type="AlphaFoldDB" id="A0A561V8C2"/>
<accession>A0A561V8C2</accession>
<feature type="region of interest" description="Disordered" evidence="1">
    <location>
        <begin position="1"/>
        <end position="23"/>
    </location>
</feature>
<gene>
    <name evidence="2" type="ORF">FHU35_11469</name>
</gene>
<keyword evidence="3" id="KW-1185">Reference proteome</keyword>
<evidence type="ECO:0000313" key="2">
    <source>
        <dbReference type="EMBL" id="TWG07850.1"/>
    </source>
</evidence>
<organism evidence="2 3">
    <name type="scientific">Saccharopolyspora dendranthemae</name>
    <dbReference type="NCBI Taxonomy" id="1181886"/>
    <lineage>
        <taxon>Bacteria</taxon>
        <taxon>Bacillati</taxon>
        <taxon>Actinomycetota</taxon>
        <taxon>Actinomycetes</taxon>
        <taxon>Pseudonocardiales</taxon>
        <taxon>Pseudonocardiaceae</taxon>
        <taxon>Saccharopolyspora</taxon>
    </lineage>
</organism>
<evidence type="ECO:0000256" key="1">
    <source>
        <dbReference type="SAM" id="MobiDB-lite"/>
    </source>
</evidence>
<comment type="caution">
    <text evidence="2">The sequence shown here is derived from an EMBL/GenBank/DDBJ whole genome shotgun (WGS) entry which is preliminary data.</text>
</comment>
<sequence length="72" mass="7828">MYPFHWVPTNASRHASTDRRPEGTLAYPTGTAVTTLCGLSGQVADNSELAWLWPSCPECYRAAVEMARATVG</sequence>
<reference evidence="2 3" key="1">
    <citation type="submission" date="2019-06" db="EMBL/GenBank/DDBJ databases">
        <title>Sequencing the genomes of 1000 actinobacteria strains.</title>
        <authorList>
            <person name="Klenk H.-P."/>
        </authorList>
    </citation>
    <scope>NUCLEOTIDE SEQUENCE [LARGE SCALE GENOMIC DNA]</scope>
    <source>
        <strain evidence="2 3">DSM 46699</strain>
    </source>
</reference>